<comment type="caution">
    <text evidence="1">The sequence shown here is derived from an EMBL/GenBank/DDBJ whole genome shotgun (WGS) entry which is preliminary data.</text>
</comment>
<name>A0A9Q3BYK9_9BASI</name>
<dbReference type="EMBL" id="AVOT02003323">
    <property type="protein sequence ID" value="MBW0473192.1"/>
    <property type="molecule type" value="Genomic_DNA"/>
</dbReference>
<keyword evidence="2" id="KW-1185">Reference proteome</keyword>
<dbReference type="OrthoDB" id="2684341at2759"/>
<gene>
    <name evidence="1" type="ORF">O181_012907</name>
</gene>
<reference evidence="1" key="1">
    <citation type="submission" date="2021-03" db="EMBL/GenBank/DDBJ databases">
        <title>Draft genome sequence of rust myrtle Austropuccinia psidii MF-1, a brazilian biotype.</title>
        <authorList>
            <person name="Quecine M.C."/>
            <person name="Pachon D.M.R."/>
            <person name="Bonatelli M.L."/>
            <person name="Correr F.H."/>
            <person name="Franceschini L.M."/>
            <person name="Leite T.F."/>
            <person name="Margarido G.R.A."/>
            <person name="Almeida C.A."/>
            <person name="Ferrarezi J.A."/>
            <person name="Labate C.A."/>
        </authorList>
    </citation>
    <scope>NUCLEOTIDE SEQUENCE</scope>
    <source>
        <strain evidence="1">MF-1</strain>
    </source>
</reference>
<dbReference type="Proteomes" id="UP000765509">
    <property type="component" value="Unassembled WGS sequence"/>
</dbReference>
<protein>
    <submittedName>
        <fullName evidence="1">Uncharacterized protein</fullName>
    </submittedName>
</protein>
<organism evidence="1 2">
    <name type="scientific">Austropuccinia psidii MF-1</name>
    <dbReference type="NCBI Taxonomy" id="1389203"/>
    <lineage>
        <taxon>Eukaryota</taxon>
        <taxon>Fungi</taxon>
        <taxon>Dikarya</taxon>
        <taxon>Basidiomycota</taxon>
        <taxon>Pucciniomycotina</taxon>
        <taxon>Pucciniomycetes</taxon>
        <taxon>Pucciniales</taxon>
        <taxon>Sphaerophragmiaceae</taxon>
        <taxon>Austropuccinia</taxon>
    </lineage>
</organism>
<proteinExistence type="predicted"/>
<evidence type="ECO:0000313" key="1">
    <source>
        <dbReference type="EMBL" id="MBW0473192.1"/>
    </source>
</evidence>
<sequence>MGEIPSLSSFEWDFLVIDTPKGEDLILCFDSLSAFSPSIDWREGMITFNYDHKDYYYTSKSFNNDFSSAESYAALVGGSRTPSFLSSVHIPSLNYNQSLLSSREEVFKEIKDVGEDNPVSSHHLFFCNMDLPPSSYHDSLEELWDEEE</sequence>
<dbReference type="AlphaFoldDB" id="A0A9Q3BYK9"/>
<accession>A0A9Q3BYK9</accession>
<evidence type="ECO:0000313" key="2">
    <source>
        <dbReference type="Proteomes" id="UP000765509"/>
    </source>
</evidence>